<gene>
    <name evidence="7" type="ORF">SNE40_020540</name>
</gene>
<keyword evidence="4" id="KW-0325">Glycoprotein</keyword>
<keyword evidence="1" id="KW-0732">Signal</keyword>
<protein>
    <recommendedName>
        <fullName evidence="6">SRCR domain-containing protein</fullName>
    </recommendedName>
</protein>
<dbReference type="PRINTS" id="PR00258">
    <property type="entry name" value="SPERACTRCPTR"/>
</dbReference>
<accession>A0AAN8G304</accession>
<feature type="domain" description="SRCR" evidence="6">
    <location>
        <begin position="209"/>
        <end position="306"/>
    </location>
</feature>
<evidence type="ECO:0000256" key="1">
    <source>
        <dbReference type="ARBA" id="ARBA00022729"/>
    </source>
</evidence>
<keyword evidence="8" id="KW-1185">Reference proteome</keyword>
<evidence type="ECO:0000256" key="5">
    <source>
        <dbReference type="PROSITE-ProRule" id="PRU00196"/>
    </source>
</evidence>
<dbReference type="GO" id="GO:0016020">
    <property type="term" value="C:membrane"/>
    <property type="evidence" value="ECO:0007669"/>
    <property type="project" value="InterPro"/>
</dbReference>
<evidence type="ECO:0000259" key="6">
    <source>
        <dbReference type="PROSITE" id="PS50287"/>
    </source>
</evidence>
<dbReference type="PROSITE" id="PS50287">
    <property type="entry name" value="SRCR_2"/>
    <property type="match status" value="3"/>
</dbReference>
<dbReference type="PANTHER" id="PTHR19331:SF465">
    <property type="entry name" value="EGG PEPTIDE SPERACT RECEPTOR"/>
    <property type="match status" value="1"/>
</dbReference>
<dbReference type="AlphaFoldDB" id="A0AAN8G304"/>
<dbReference type="Pfam" id="PF00530">
    <property type="entry name" value="SRCR"/>
    <property type="match status" value="3"/>
</dbReference>
<organism evidence="7 8">
    <name type="scientific">Patella caerulea</name>
    <name type="common">Rayed Mediterranean limpet</name>
    <dbReference type="NCBI Taxonomy" id="87958"/>
    <lineage>
        <taxon>Eukaryota</taxon>
        <taxon>Metazoa</taxon>
        <taxon>Spiralia</taxon>
        <taxon>Lophotrochozoa</taxon>
        <taxon>Mollusca</taxon>
        <taxon>Gastropoda</taxon>
        <taxon>Patellogastropoda</taxon>
        <taxon>Patelloidea</taxon>
        <taxon>Patellidae</taxon>
        <taxon>Patella</taxon>
    </lineage>
</organism>
<evidence type="ECO:0000313" key="7">
    <source>
        <dbReference type="EMBL" id="KAK6169497.1"/>
    </source>
</evidence>
<evidence type="ECO:0000313" key="8">
    <source>
        <dbReference type="Proteomes" id="UP001347796"/>
    </source>
</evidence>
<dbReference type="InterPro" id="IPR036772">
    <property type="entry name" value="SRCR-like_dom_sf"/>
</dbReference>
<keyword evidence="2" id="KW-0677">Repeat</keyword>
<dbReference type="EMBL" id="JAZGQO010000015">
    <property type="protein sequence ID" value="KAK6169497.1"/>
    <property type="molecule type" value="Genomic_DNA"/>
</dbReference>
<dbReference type="Gene3D" id="3.10.250.10">
    <property type="entry name" value="SRCR-like domain"/>
    <property type="match status" value="3"/>
</dbReference>
<dbReference type="InterPro" id="IPR001190">
    <property type="entry name" value="SRCR"/>
</dbReference>
<feature type="disulfide bond" evidence="5">
    <location>
        <begin position="277"/>
        <end position="287"/>
    </location>
</feature>
<feature type="disulfide bond" evidence="5">
    <location>
        <begin position="174"/>
        <end position="184"/>
    </location>
</feature>
<keyword evidence="3 5" id="KW-1015">Disulfide bond</keyword>
<dbReference type="FunFam" id="3.10.250.10:FF:000011">
    <property type="entry name" value="Scavenger receptor class A member 5"/>
    <property type="match status" value="1"/>
</dbReference>
<dbReference type="SMART" id="SM00202">
    <property type="entry name" value="SR"/>
    <property type="match status" value="3"/>
</dbReference>
<evidence type="ECO:0000256" key="4">
    <source>
        <dbReference type="ARBA" id="ARBA00023180"/>
    </source>
</evidence>
<feature type="disulfide bond" evidence="5">
    <location>
        <begin position="71"/>
        <end position="81"/>
    </location>
</feature>
<feature type="domain" description="SRCR" evidence="6">
    <location>
        <begin position="1"/>
        <end position="102"/>
    </location>
</feature>
<evidence type="ECO:0000256" key="3">
    <source>
        <dbReference type="ARBA" id="ARBA00023157"/>
    </source>
</evidence>
<proteinExistence type="predicted"/>
<dbReference type="FunFam" id="3.10.250.10:FF:000001">
    <property type="entry name" value="Lysyl oxidase 4 isoform X1"/>
    <property type="match status" value="1"/>
</dbReference>
<name>A0AAN8G304_PATCE</name>
<comment type="caution">
    <text evidence="5">Lacks conserved residue(s) required for the propagation of feature annotation.</text>
</comment>
<dbReference type="SUPFAM" id="SSF56487">
    <property type="entry name" value="SRCR-like"/>
    <property type="match status" value="3"/>
</dbReference>
<comment type="caution">
    <text evidence="7">The sequence shown here is derived from an EMBL/GenBank/DDBJ whole genome shotgun (WGS) entry which is preliminary data.</text>
</comment>
<dbReference type="PROSITE" id="PS00420">
    <property type="entry name" value="SRCR_1"/>
    <property type="match status" value="1"/>
</dbReference>
<dbReference type="Proteomes" id="UP001347796">
    <property type="component" value="Unassembled WGS sequence"/>
</dbReference>
<dbReference type="PANTHER" id="PTHR19331">
    <property type="entry name" value="SCAVENGER RECEPTOR DOMAIN-CONTAINING"/>
    <property type="match status" value="1"/>
</dbReference>
<evidence type="ECO:0000256" key="2">
    <source>
        <dbReference type="ARBA" id="ARBA00022737"/>
    </source>
</evidence>
<feature type="domain" description="SRCR" evidence="6">
    <location>
        <begin position="104"/>
        <end position="205"/>
    </location>
</feature>
<dbReference type="FunFam" id="3.10.250.10:FF:000005">
    <property type="entry name" value="Neurotrypsin isoform A"/>
    <property type="match status" value="1"/>
</dbReference>
<sequence>MRLVGGSGPHEGRVEVFHDNTWGTVCDDNWGDREASVVCRQLGFSPTGAVGLSESKFGQGTGEIWLDNVDCQVSDMILAECSHAGWGDDDCGHTEDASVICKDVALVGGSNATEGRVQILHNGSFRRVCRDDFGQEEARVVCRHLGFNSDELDPAFNVDFGKGSGPGLVAKIDCKGTELSLTDCKVPEFTFGECSDNHDASVNCKFFPLRLVNGSGPHEGRVEVRVEGNWKTVCDDYLDDKGASVVCRQLGYSGTGAISKGEAYFGQGRGNILIVQCNGKEEYLTDCTYSRARYCGHQEDASVICNGKIAI</sequence>
<reference evidence="7 8" key="1">
    <citation type="submission" date="2024-01" db="EMBL/GenBank/DDBJ databases">
        <title>The genome of the rayed Mediterranean limpet Patella caerulea (Linnaeus, 1758).</title>
        <authorList>
            <person name="Anh-Thu Weber A."/>
            <person name="Halstead-Nussloch G."/>
        </authorList>
    </citation>
    <scope>NUCLEOTIDE SEQUENCE [LARGE SCALE GENOMIC DNA]</scope>
    <source>
        <strain evidence="7">AATW-2023a</strain>
        <tissue evidence="7">Whole specimen</tissue>
    </source>
</reference>